<sequence>MIGNMASKRISVALVFAMVLSIFSTNYIAFGAEAASSSVSFTDIGKSYAKDEVTALVEKGILGGYSDGSFKPSNSITRAELAKVLVLALGKEQDAASAAPFKDVDSNSWYNGYVGALVKSGITQGVSADQFAPNKTVTREELAVFFVRAFGLEQAAKAVALDEKLADLSTVSAWAKSSVSFAYQIGFIKGVANADGTTRFNPAGVADRQALARLAYEFVFNKTTYELAAASLGAAATPAPSAAPTPTNPPKSSDSSSGGNSGGNNGGNNGGSTSTSINSAGEHTLGAVTGDVRIYTANVTLKNTTISGNLYLETSIGNGDVTLQNVTVSGSTTINGGGPNSIHVQNSTLATVIVDKQDGSIRLVLENETDVQQVTIRSGAIIETQPGVGQVGNINIASNVPHNAQVSLNGVFNSVSVYAEQAAITLGENGSIGELNVFASALNSVFHLEQGSNVANAVLDAIVSFLGQGSITDAVVNADGVDFSSLPSQPNLQADPAVSSIIAEPALGFELSAIGATRQIVATGVKYTANAKDITTHSNWTSSDASVAEVVYGKVKAVGEGTTFITATYGLYNVQVPVTVAVYEQGYPTISAVQVTNGAVDVAFDQQVDDVSLSDFAISATLNGAAYELSGLQYANGKITFNPVQSYGSTLYVHVEANEAKTKFAGSQSGAVKLTGFGGTINDVARNPVANLTIEFRKGLGATSGPVVGTAVTDANGRYYIYLAPGIYTGELGGVGTPYVTTYMTAVSAVNVNNQNENQTAIGIPSENETRIVLTWGKDPADLDSHLIGPAVQGGIFHTWYADKAYYYNNSKIADLDLDDTSSYGPETTTIRKDTNGTYTFYVHHYSGASTISASGAKIEVYRGSSPTPIKVYEVPTDRGNEIYWTVFTMTITDGQVTFTDVNAFSNTNPVRGLNLVDNNQRPTEEPEQEEEPEQQPEQEQQPDPQTAP</sequence>
<evidence type="ECO:0000256" key="1">
    <source>
        <dbReference type="SAM" id="MobiDB-lite"/>
    </source>
</evidence>
<dbReference type="EMBL" id="CP016808">
    <property type="protein sequence ID" value="ANY65940.1"/>
    <property type="molecule type" value="Genomic_DNA"/>
</dbReference>
<reference evidence="3" key="1">
    <citation type="submission" date="2016-08" db="EMBL/GenBank/DDBJ databases">
        <title>Complete Genome Seqeunce of Paenibacillus sp. BIHB 4019 from tea rhizoplane.</title>
        <authorList>
            <person name="Thakur R."/>
            <person name="Swarnkar M.K."/>
            <person name="Gulati A."/>
        </authorList>
    </citation>
    <scope>NUCLEOTIDE SEQUENCE [LARGE SCALE GENOMIC DNA]</scope>
    <source>
        <strain evidence="3">BIHB4019</strain>
    </source>
</reference>
<dbReference type="SUPFAM" id="SSF49373">
    <property type="entry name" value="Invasin/intimin cell-adhesion fragments"/>
    <property type="match status" value="1"/>
</dbReference>
<feature type="domain" description="SLH" evidence="2">
    <location>
        <begin position="162"/>
        <end position="229"/>
    </location>
</feature>
<dbReference type="InterPro" id="IPR001119">
    <property type="entry name" value="SLH_dom"/>
</dbReference>
<feature type="region of interest" description="Disordered" evidence="1">
    <location>
        <begin position="237"/>
        <end position="279"/>
    </location>
</feature>
<dbReference type="Gene3D" id="2.60.40.1080">
    <property type="match status" value="1"/>
</dbReference>
<dbReference type="PROSITE" id="PS51272">
    <property type="entry name" value="SLH"/>
    <property type="match status" value="3"/>
</dbReference>
<dbReference type="InterPro" id="IPR008964">
    <property type="entry name" value="Invasin/intimin_cell_adhesion"/>
</dbReference>
<feature type="compositionally biased region" description="Acidic residues" evidence="1">
    <location>
        <begin position="926"/>
        <end position="937"/>
    </location>
</feature>
<feature type="compositionally biased region" description="Low complexity" evidence="1">
    <location>
        <begin position="938"/>
        <end position="949"/>
    </location>
</feature>
<gene>
    <name evidence="3" type="ORF">BBD42_05270</name>
</gene>
<dbReference type="Gene3D" id="2.60.120.380">
    <property type="match status" value="1"/>
</dbReference>
<dbReference type="SUPFAM" id="SSF49464">
    <property type="entry name" value="Carboxypeptidase regulatory domain-like"/>
    <property type="match status" value="1"/>
</dbReference>
<dbReference type="InterPro" id="IPR008969">
    <property type="entry name" value="CarboxyPept-like_regulatory"/>
</dbReference>
<accession>A0A1B2DE14</accession>
<dbReference type="AlphaFoldDB" id="A0A1B2DE14"/>
<feature type="region of interest" description="Disordered" evidence="1">
    <location>
        <begin position="908"/>
        <end position="949"/>
    </location>
</feature>
<organism evidence="3">
    <name type="scientific">Paenibacillus sp. BIHB 4019</name>
    <dbReference type="NCBI Taxonomy" id="1870819"/>
    <lineage>
        <taxon>Bacteria</taxon>
        <taxon>Bacillati</taxon>
        <taxon>Bacillota</taxon>
        <taxon>Bacilli</taxon>
        <taxon>Bacillales</taxon>
        <taxon>Paenibacillaceae</taxon>
        <taxon>Paenibacillus</taxon>
    </lineage>
</organism>
<protein>
    <recommendedName>
        <fullName evidence="2">SLH domain-containing protein</fullName>
    </recommendedName>
</protein>
<dbReference type="InterPro" id="IPR051465">
    <property type="entry name" value="Cell_Envelope_Struct_Comp"/>
</dbReference>
<feature type="domain" description="SLH" evidence="2">
    <location>
        <begin position="36"/>
        <end position="96"/>
    </location>
</feature>
<feature type="compositionally biased region" description="Gly residues" evidence="1">
    <location>
        <begin position="259"/>
        <end position="270"/>
    </location>
</feature>
<dbReference type="PANTHER" id="PTHR43308:SF5">
    <property type="entry name" value="S-LAYER PROTEIN _ PEPTIDOGLYCAN ENDO-BETA-N-ACETYLGLUCOSAMINIDASE"/>
    <property type="match status" value="1"/>
</dbReference>
<dbReference type="Pfam" id="PF00395">
    <property type="entry name" value="SLH"/>
    <property type="match status" value="2"/>
</dbReference>
<evidence type="ECO:0000313" key="3">
    <source>
        <dbReference type="EMBL" id="ANY65940.1"/>
    </source>
</evidence>
<feature type="domain" description="SLH" evidence="2">
    <location>
        <begin position="97"/>
        <end position="160"/>
    </location>
</feature>
<evidence type="ECO:0000259" key="2">
    <source>
        <dbReference type="PROSITE" id="PS51272"/>
    </source>
</evidence>
<name>A0A1B2DE14_9BACL</name>
<proteinExistence type="predicted"/>
<dbReference type="PANTHER" id="PTHR43308">
    <property type="entry name" value="OUTER MEMBRANE PROTEIN ALPHA-RELATED"/>
    <property type="match status" value="1"/>
</dbReference>